<evidence type="ECO:0000313" key="2">
    <source>
        <dbReference type="Proteomes" id="UP001234297"/>
    </source>
</evidence>
<dbReference type="Proteomes" id="UP001234297">
    <property type="component" value="Chromosome 2"/>
</dbReference>
<keyword evidence="2" id="KW-1185">Reference proteome</keyword>
<reference evidence="1 2" key="1">
    <citation type="journal article" date="2022" name="Hortic Res">
        <title>A haplotype resolved chromosomal level avocado genome allows analysis of novel avocado genes.</title>
        <authorList>
            <person name="Nath O."/>
            <person name="Fletcher S.J."/>
            <person name="Hayward A."/>
            <person name="Shaw L.M."/>
            <person name="Masouleh A.K."/>
            <person name="Furtado A."/>
            <person name="Henry R.J."/>
            <person name="Mitter N."/>
        </authorList>
    </citation>
    <scope>NUCLEOTIDE SEQUENCE [LARGE SCALE GENOMIC DNA]</scope>
    <source>
        <strain evidence="2">cv. Hass</strain>
    </source>
</reference>
<protein>
    <submittedName>
        <fullName evidence="1">Uncharacterized protein</fullName>
    </submittedName>
</protein>
<comment type="caution">
    <text evidence="1">The sequence shown here is derived from an EMBL/GenBank/DDBJ whole genome shotgun (WGS) entry which is preliminary data.</text>
</comment>
<organism evidence="1 2">
    <name type="scientific">Persea americana</name>
    <name type="common">Avocado</name>
    <dbReference type="NCBI Taxonomy" id="3435"/>
    <lineage>
        <taxon>Eukaryota</taxon>
        <taxon>Viridiplantae</taxon>
        <taxon>Streptophyta</taxon>
        <taxon>Embryophyta</taxon>
        <taxon>Tracheophyta</taxon>
        <taxon>Spermatophyta</taxon>
        <taxon>Magnoliopsida</taxon>
        <taxon>Magnoliidae</taxon>
        <taxon>Laurales</taxon>
        <taxon>Lauraceae</taxon>
        <taxon>Persea</taxon>
    </lineage>
</organism>
<gene>
    <name evidence="1" type="ORF">MRB53_006702</name>
</gene>
<proteinExistence type="predicted"/>
<evidence type="ECO:0000313" key="1">
    <source>
        <dbReference type="EMBL" id="KAJ8644954.1"/>
    </source>
</evidence>
<dbReference type="EMBL" id="CM056810">
    <property type="protein sequence ID" value="KAJ8644954.1"/>
    <property type="molecule type" value="Genomic_DNA"/>
</dbReference>
<name>A0ACC2MHY8_PERAE</name>
<sequence length="323" mass="36105">MSISLSILIHDCDPQSEDGDIIDCIDIYKQPAFDHPLLKNHTIQMRPSNYNSEKISPLKPLEQLWHQSGSCREGTVPIRRTGKADLLRAGSLTYGMKAHSYQKESARMRLTGINHGAAAYIGVWNIYVAPDETNISSIFVARQGKLDLLNSGWISESGGCFDMMCPGFVQTNNQIALGAVLTPLSVYNGPQRFIHVKIHMDLKNDHWWLDINSITIGYWPSRLLYNMVYDADLLLWGGQVHNTVPGGRHTSTQMDHADLHAISVCPRSKEIPGSESSNKISLKVQLSYSKKDFIAKLVKSIAGWRAPEVIRICGSWVNLLGYD</sequence>
<accession>A0ACC2MHY8</accession>